<sequence>MMSDAIDDVIDDDEVEYVTNELANQVILKPTHLAIVMEYAFGGELFEQICNAGRFPENEARFFFQQLISCISCCHNMQVCHRELNQENTLLYEKPCSSSQNLRFWILQEFDKIECLIQYSGALESHNWAYCMRRLTFYVVTSNQLKSWACIVNGQ</sequence>
<comment type="catalytic activity">
    <reaction evidence="7">
        <text>L-threonyl-[protein] + ATP = O-phospho-L-threonyl-[protein] + ADP + H(+)</text>
        <dbReference type="Rhea" id="RHEA:46608"/>
        <dbReference type="Rhea" id="RHEA-COMP:11060"/>
        <dbReference type="Rhea" id="RHEA-COMP:11605"/>
        <dbReference type="ChEBI" id="CHEBI:15378"/>
        <dbReference type="ChEBI" id="CHEBI:30013"/>
        <dbReference type="ChEBI" id="CHEBI:30616"/>
        <dbReference type="ChEBI" id="CHEBI:61977"/>
        <dbReference type="ChEBI" id="CHEBI:456216"/>
        <dbReference type="EC" id="2.7.11.1"/>
    </reaction>
</comment>
<dbReference type="EC" id="2.7.11.1" evidence="1"/>
<evidence type="ECO:0000256" key="2">
    <source>
        <dbReference type="ARBA" id="ARBA00022527"/>
    </source>
</evidence>
<dbReference type="STRING" id="35608.A0A2U1NG63"/>
<dbReference type="GO" id="GO:0004674">
    <property type="term" value="F:protein serine/threonine kinase activity"/>
    <property type="evidence" value="ECO:0007669"/>
    <property type="project" value="UniProtKB-KW"/>
</dbReference>
<feature type="domain" description="Protein kinase" evidence="9">
    <location>
        <begin position="1"/>
        <end position="155"/>
    </location>
</feature>
<keyword evidence="5 10" id="KW-0418">Kinase</keyword>
<keyword evidence="2" id="KW-0723">Serine/threonine-protein kinase</keyword>
<name>A0A2U1NG63_ARTAN</name>
<keyword evidence="4" id="KW-0547">Nucleotide-binding</keyword>
<keyword evidence="11" id="KW-1185">Reference proteome</keyword>
<accession>A0A2U1NG63</accession>
<evidence type="ECO:0000256" key="6">
    <source>
        <dbReference type="ARBA" id="ARBA00022840"/>
    </source>
</evidence>
<dbReference type="AlphaFoldDB" id="A0A2U1NG63"/>
<evidence type="ECO:0000256" key="7">
    <source>
        <dbReference type="ARBA" id="ARBA00047899"/>
    </source>
</evidence>
<dbReference type="Pfam" id="PF00069">
    <property type="entry name" value="Pkinase"/>
    <property type="match status" value="1"/>
</dbReference>
<protein>
    <recommendedName>
        <fullName evidence="1">non-specific serine/threonine protein kinase</fullName>
        <ecNumber evidence="1">2.7.11.1</ecNumber>
    </recommendedName>
</protein>
<evidence type="ECO:0000256" key="4">
    <source>
        <dbReference type="ARBA" id="ARBA00022741"/>
    </source>
</evidence>
<comment type="caution">
    <text evidence="10">The sequence shown here is derived from an EMBL/GenBank/DDBJ whole genome shotgun (WGS) entry which is preliminary data.</text>
</comment>
<dbReference type="Gene3D" id="1.10.510.10">
    <property type="entry name" value="Transferase(Phosphotransferase) domain 1"/>
    <property type="match status" value="1"/>
</dbReference>
<keyword evidence="3" id="KW-0808">Transferase</keyword>
<dbReference type="SUPFAM" id="SSF56112">
    <property type="entry name" value="Protein kinase-like (PK-like)"/>
    <property type="match status" value="1"/>
</dbReference>
<keyword evidence="6" id="KW-0067">ATP-binding</keyword>
<dbReference type="PROSITE" id="PS50011">
    <property type="entry name" value="PROTEIN_KINASE_DOM"/>
    <property type="match status" value="1"/>
</dbReference>
<evidence type="ECO:0000313" key="10">
    <source>
        <dbReference type="EMBL" id="PWA72504.1"/>
    </source>
</evidence>
<dbReference type="InterPro" id="IPR011009">
    <property type="entry name" value="Kinase-like_dom_sf"/>
</dbReference>
<evidence type="ECO:0000256" key="8">
    <source>
        <dbReference type="ARBA" id="ARBA00048679"/>
    </source>
</evidence>
<dbReference type="OrthoDB" id="193931at2759"/>
<evidence type="ECO:0000259" key="9">
    <source>
        <dbReference type="PROSITE" id="PS50011"/>
    </source>
</evidence>
<evidence type="ECO:0000256" key="5">
    <source>
        <dbReference type="ARBA" id="ARBA00022777"/>
    </source>
</evidence>
<gene>
    <name evidence="10" type="ORF">CTI12_AA269870</name>
</gene>
<evidence type="ECO:0000256" key="1">
    <source>
        <dbReference type="ARBA" id="ARBA00012513"/>
    </source>
</evidence>
<organism evidence="10 11">
    <name type="scientific">Artemisia annua</name>
    <name type="common">Sweet wormwood</name>
    <dbReference type="NCBI Taxonomy" id="35608"/>
    <lineage>
        <taxon>Eukaryota</taxon>
        <taxon>Viridiplantae</taxon>
        <taxon>Streptophyta</taxon>
        <taxon>Embryophyta</taxon>
        <taxon>Tracheophyta</taxon>
        <taxon>Spermatophyta</taxon>
        <taxon>Magnoliopsida</taxon>
        <taxon>eudicotyledons</taxon>
        <taxon>Gunneridae</taxon>
        <taxon>Pentapetalae</taxon>
        <taxon>asterids</taxon>
        <taxon>campanulids</taxon>
        <taxon>Asterales</taxon>
        <taxon>Asteraceae</taxon>
        <taxon>Asteroideae</taxon>
        <taxon>Anthemideae</taxon>
        <taxon>Artemisiinae</taxon>
        <taxon>Artemisia</taxon>
    </lineage>
</organism>
<reference evidence="10 11" key="1">
    <citation type="journal article" date="2018" name="Mol. Plant">
        <title>The genome of Artemisia annua provides insight into the evolution of Asteraceae family and artemisinin biosynthesis.</title>
        <authorList>
            <person name="Shen Q."/>
            <person name="Zhang L."/>
            <person name="Liao Z."/>
            <person name="Wang S."/>
            <person name="Yan T."/>
            <person name="Shi P."/>
            <person name="Liu M."/>
            <person name="Fu X."/>
            <person name="Pan Q."/>
            <person name="Wang Y."/>
            <person name="Lv Z."/>
            <person name="Lu X."/>
            <person name="Zhang F."/>
            <person name="Jiang W."/>
            <person name="Ma Y."/>
            <person name="Chen M."/>
            <person name="Hao X."/>
            <person name="Li L."/>
            <person name="Tang Y."/>
            <person name="Lv G."/>
            <person name="Zhou Y."/>
            <person name="Sun X."/>
            <person name="Brodelius P.E."/>
            <person name="Rose J.K.C."/>
            <person name="Tang K."/>
        </authorList>
    </citation>
    <scope>NUCLEOTIDE SEQUENCE [LARGE SCALE GENOMIC DNA]</scope>
    <source>
        <strain evidence="11">cv. Huhao1</strain>
        <tissue evidence="10">Leaf</tissue>
    </source>
</reference>
<evidence type="ECO:0000313" key="11">
    <source>
        <dbReference type="Proteomes" id="UP000245207"/>
    </source>
</evidence>
<dbReference type="GO" id="GO:0005634">
    <property type="term" value="C:nucleus"/>
    <property type="evidence" value="ECO:0007669"/>
    <property type="project" value="TreeGrafter"/>
</dbReference>
<proteinExistence type="predicted"/>
<comment type="catalytic activity">
    <reaction evidence="8">
        <text>L-seryl-[protein] + ATP = O-phospho-L-seryl-[protein] + ADP + H(+)</text>
        <dbReference type="Rhea" id="RHEA:17989"/>
        <dbReference type="Rhea" id="RHEA-COMP:9863"/>
        <dbReference type="Rhea" id="RHEA-COMP:11604"/>
        <dbReference type="ChEBI" id="CHEBI:15378"/>
        <dbReference type="ChEBI" id="CHEBI:29999"/>
        <dbReference type="ChEBI" id="CHEBI:30616"/>
        <dbReference type="ChEBI" id="CHEBI:83421"/>
        <dbReference type="ChEBI" id="CHEBI:456216"/>
        <dbReference type="EC" id="2.7.11.1"/>
    </reaction>
</comment>
<dbReference type="PANTHER" id="PTHR24343">
    <property type="entry name" value="SERINE/THREONINE KINASE"/>
    <property type="match status" value="1"/>
</dbReference>
<dbReference type="PANTHER" id="PTHR24343:SF509">
    <property type="entry name" value="SERINE_THREONINE-PROTEIN KINASE SRK2E"/>
    <property type="match status" value="1"/>
</dbReference>
<dbReference type="GO" id="GO:0005524">
    <property type="term" value="F:ATP binding"/>
    <property type="evidence" value="ECO:0007669"/>
    <property type="project" value="UniProtKB-KW"/>
</dbReference>
<dbReference type="InterPro" id="IPR000719">
    <property type="entry name" value="Prot_kinase_dom"/>
</dbReference>
<evidence type="ECO:0000256" key="3">
    <source>
        <dbReference type="ARBA" id="ARBA00022679"/>
    </source>
</evidence>
<dbReference type="GO" id="GO:0006970">
    <property type="term" value="P:response to osmotic stress"/>
    <property type="evidence" value="ECO:0007669"/>
    <property type="project" value="UniProtKB-ARBA"/>
</dbReference>
<dbReference type="EMBL" id="PKPP01002892">
    <property type="protein sequence ID" value="PWA72504.1"/>
    <property type="molecule type" value="Genomic_DNA"/>
</dbReference>
<dbReference type="Proteomes" id="UP000245207">
    <property type="component" value="Unassembled WGS sequence"/>
</dbReference>